<dbReference type="SUPFAM" id="SSF53474">
    <property type="entry name" value="alpha/beta-Hydrolases"/>
    <property type="match status" value="1"/>
</dbReference>
<proteinExistence type="predicted"/>
<gene>
    <name evidence="2" type="ORF">BCR25_14155</name>
</gene>
<feature type="domain" description="Serine aminopeptidase S33" evidence="1">
    <location>
        <begin position="24"/>
        <end position="287"/>
    </location>
</feature>
<dbReference type="EMBL" id="MIJY01000002">
    <property type="protein sequence ID" value="OEG19932.1"/>
    <property type="molecule type" value="Genomic_DNA"/>
</dbReference>
<evidence type="ECO:0000259" key="1">
    <source>
        <dbReference type="Pfam" id="PF12146"/>
    </source>
</evidence>
<dbReference type="AlphaFoldDB" id="A0A1E5H4Y2"/>
<name>A0A1E5H4Y2_9ENTE</name>
<evidence type="ECO:0000313" key="3">
    <source>
        <dbReference type="Proteomes" id="UP000095094"/>
    </source>
</evidence>
<dbReference type="InterPro" id="IPR051044">
    <property type="entry name" value="MAG_DAG_Lipase"/>
</dbReference>
<dbReference type="OrthoDB" id="9806902at2"/>
<dbReference type="Proteomes" id="UP000095094">
    <property type="component" value="Unassembled WGS sequence"/>
</dbReference>
<organism evidence="2 3">
    <name type="scientific">Enterococcus termitis</name>
    <dbReference type="NCBI Taxonomy" id="332950"/>
    <lineage>
        <taxon>Bacteria</taxon>
        <taxon>Bacillati</taxon>
        <taxon>Bacillota</taxon>
        <taxon>Bacilli</taxon>
        <taxon>Lactobacillales</taxon>
        <taxon>Enterococcaceae</taxon>
        <taxon>Enterococcus</taxon>
    </lineage>
</organism>
<reference evidence="3" key="1">
    <citation type="submission" date="2016-09" db="EMBL/GenBank/DDBJ databases">
        <authorList>
            <person name="Gulvik C.A."/>
        </authorList>
    </citation>
    <scope>NUCLEOTIDE SEQUENCE [LARGE SCALE GENOMIC DNA]</scope>
    <source>
        <strain evidence="3">LMG 8895</strain>
    </source>
</reference>
<accession>A0A1E5H4Y2</accession>
<dbReference type="InterPro" id="IPR029058">
    <property type="entry name" value="AB_hydrolase_fold"/>
</dbReference>
<keyword evidence="2" id="KW-0378">Hydrolase</keyword>
<dbReference type="PANTHER" id="PTHR11614">
    <property type="entry name" value="PHOSPHOLIPASE-RELATED"/>
    <property type="match status" value="1"/>
</dbReference>
<sequence length="306" mass="34725">MKHHTFLSADQKTDSHFICWPTDQEPIATIQLIHGMAEYVERYHEFAKYLNTLGFVVVGHDHLGHGESLAENGAPHGYFGKGDSVKFVLEDIEQVKLWIEEHYPTLPHFMLGHSMGSFALRTYLQEYKPTISGAIFMGTGAKAAMLPVALSITKGLNKTMPKKVNNWLDQLAFGSFSKQFPEASSFNWLSKNQENVRMYEADPLTGFTFTNNGFYTLFRLVDRANRQGWAERFEHDIPVLVISGEQDPVGDFGKGTRKVAKELDQAGIKVSLVLFAELRHEILLEKEKKNVYTAIGSWLKKRLKDL</sequence>
<dbReference type="PATRIC" id="fig|332950.4.peg.546"/>
<protein>
    <submittedName>
        <fullName evidence="2">Alpha/beta hydrolase</fullName>
    </submittedName>
</protein>
<dbReference type="Pfam" id="PF12146">
    <property type="entry name" value="Hydrolase_4"/>
    <property type="match status" value="1"/>
</dbReference>
<dbReference type="RefSeq" id="WP_069662199.1">
    <property type="nucleotide sequence ID" value="NZ_JBHUJJ010000001.1"/>
</dbReference>
<dbReference type="Gene3D" id="3.40.50.1820">
    <property type="entry name" value="alpha/beta hydrolase"/>
    <property type="match status" value="1"/>
</dbReference>
<comment type="caution">
    <text evidence="2">The sequence shown here is derived from an EMBL/GenBank/DDBJ whole genome shotgun (WGS) entry which is preliminary data.</text>
</comment>
<dbReference type="InterPro" id="IPR022742">
    <property type="entry name" value="Hydrolase_4"/>
</dbReference>
<keyword evidence="3" id="KW-1185">Reference proteome</keyword>
<dbReference type="GO" id="GO:0016787">
    <property type="term" value="F:hydrolase activity"/>
    <property type="evidence" value="ECO:0007669"/>
    <property type="project" value="UniProtKB-KW"/>
</dbReference>
<evidence type="ECO:0000313" key="2">
    <source>
        <dbReference type="EMBL" id="OEG19932.1"/>
    </source>
</evidence>